<dbReference type="GO" id="GO:0005694">
    <property type="term" value="C:chromosome"/>
    <property type="evidence" value="ECO:0007669"/>
    <property type="project" value="TreeGrafter"/>
</dbReference>
<reference evidence="3" key="1">
    <citation type="journal article" date="2013" name="PLoS ONE">
        <title>Enrichment and Genome Sequence of the Group I.1a Ammonia-Oxidizing Archaeon ?Ca. Nitrosotenuis uzonensis? Representing a Clade Globally.</title>
        <authorList>
            <person name="Lebedeva E.V."/>
            <person name="Hatzenpichler R."/>
            <person name="Pelletier E."/>
            <person name="Schuster N."/>
            <person name="Hauzmayer S."/>
            <person name="Bulaev A."/>
            <person name="Grigor'eva N.V."/>
            <person name="Galushko A."/>
            <person name="Schmid M."/>
            <person name="Palatinszky M."/>
            <person name="Le Paslier D."/>
            <person name="Daims H."/>
            <person name="Wagner M."/>
        </authorList>
    </citation>
    <scope>NUCLEOTIDE SEQUENCE [LARGE SCALE GENOMIC DNA]</scope>
    <source>
        <strain evidence="3">N4</strain>
    </source>
</reference>
<reference evidence="3" key="2">
    <citation type="submission" date="2013-10" db="EMBL/GenBank/DDBJ databases">
        <authorList>
            <person name="Regsiter A."/>
        </authorList>
    </citation>
    <scope>NUCLEOTIDE SEQUENCE</scope>
    <source>
        <strain evidence="3">N4</strain>
    </source>
</reference>
<proteinExistence type="predicted"/>
<dbReference type="SUPFAM" id="SSF109709">
    <property type="entry name" value="KorB DNA-binding domain-like"/>
    <property type="match status" value="1"/>
</dbReference>
<dbReference type="Gene3D" id="1.10.10.2830">
    <property type="match status" value="1"/>
</dbReference>
<name>V6ASE2_9ARCH</name>
<dbReference type="RefSeq" id="WP_048195244.1">
    <property type="nucleotide sequence ID" value="NZ_CAJNAQ010000005.1"/>
</dbReference>
<gene>
    <name evidence="3" type="ORF">NITUZ_30147</name>
    <name evidence="2" type="ORF">NUZ5A_51059</name>
</gene>
<evidence type="ECO:0000259" key="1">
    <source>
        <dbReference type="SMART" id="SM00470"/>
    </source>
</evidence>
<dbReference type="Proteomes" id="UP000018159">
    <property type="component" value="Unassembled WGS sequence"/>
</dbReference>
<dbReference type="PANTHER" id="PTHR33375:SF1">
    <property type="entry name" value="CHROMOSOME-PARTITIONING PROTEIN PARB-RELATED"/>
    <property type="match status" value="1"/>
</dbReference>
<dbReference type="Proteomes" id="UP000655759">
    <property type="component" value="Unassembled WGS sequence"/>
</dbReference>
<comment type="caution">
    <text evidence="3">The sequence shown here is derived from an EMBL/GenBank/DDBJ whole genome shotgun (WGS) entry which is preliminary data.</text>
</comment>
<protein>
    <submittedName>
        <fullName evidence="3">ParB-like partition protein</fullName>
    </submittedName>
</protein>
<sequence length="270" mass="30646">MPQRFHQKIQYRVKMVPIKQVHVWDEAQARSLDREGIRELARSIKNEGLQNPPLVQKNGRGQFLLMSGQRRLAALKLLKAKKIPVLVLTKGYDLENAKAASVIENLHRKNMNPKDMAKSCSFLAEKMGITVGARSLGITRKTFKKYVGFAALPEKIKNLVPGTISSSVAIKLHSIIPNVPKAIKIAQRISALDARTQKAYLRVLARYPSANHKKLLRQARLLAIRKTVPVTLPSTYAKKLEKESLYREEEPEKLAQQIVVSWLAKRNHRR</sequence>
<evidence type="ECO:0000313" key="2">
    <source>
        <dbReference type="EMBL" id="CAE6500785.1"/>
    </source>
</evidence>
<dbReference type="InterPro" id="IPR036086">
    <property type="entry name" value="ParB/Sulfiredoxin_sf"/>
</dbReference>
<evidence type="ECO:0000313" key="3">
    <source>
        <dbReference type="EMBL" id="CDI05455.1"/>
    </source>
</evidence>
<dbReference type="STRING" id="1407055.NITUZ_30147"/>
<keyword evidence="4" id="KW-1185">Reference proteome</keyword>
<organism evidence="3 4">
    <name type="scientific">Candidatus Nitrosotenuis uzonensis</name>
    <dbReference type="NCBI Taxonomy" id="1407055"/>
    <lineage>
        <taxon>Archaea</taxon>
        <taxon>Nitrososphaerota</taxon>
        <taxon>Candidatus Nitrosotenuis</taxon>
    </lineage>
</organism>
<dbReference type="InterPro" id="IPR003115">
    <property type="entry name" value="ParB_N"/>
</dbReference>
<dbReference type="EMBL" id="CBTY010000008">
    <property type="protein sequence ID" value="CDI05455.1"/>
    <property type="molecule type" value="Genomic_DNA"/>
</dbReference>
<dbReference type="SMART" id="SM00470">
    <property type="entry name" value="ParB"/>
    <property type="match status" value="1"/>
</dbReference>
<dbReference type="PANTHER" id="PTHR33375">
    <property type="entry name" value="CHROMOSOME-PARTITIONING PROTEIN PARB-RELATED"/>
    <property type="match status" value="1"/>
</dbReference>
<dbReference type="AlphaFoldDB" id="V6ASE2"/>
<reference evidence="2" key="3">
    <citation type="submission" date="2021-02" db="EMBL/GenBank/DDBJ databases">
        <authorList>
            <person name="Han P."/>
        </authorList>
    </citation>
    <scope>NUCLEOTIDE SEQUENCE</scope>
    <source>
        <strain evidence="2">Candidatus Nitrosotenuis uzonensis 5A</strain>
    </source>
</reference>
<dbReference type="GO" id="GO:0003677">
    <property type="term" value="F:DNA binding"/>
    <property type="evidence" value="ECO:0007669"/>
    <property type="project" value="InterPro"/>
</dbReference>
<feature type="domain" description="ParB-like N-terminal" evidence="1">
    <location>
        <begin position="14"/>
        <end position="106"/>
    </location>
</feature>
<dbReference type="Pfam" id="PF02195">
    <property type="entry name" value="ParB_N"/>
    <property type="match status" value="1"/>
</dbReference>
<dbReference type="NCBIfam" id="TIGR00180">
    <property type="entry name" value="parB_part"/>
    <property type="match status" value="1"/>
</dbReference>
<evidence type="ECO:0000313" key="4">
    <source>
        <dbReference type="Proteomes" id="UP000018159"/>
    </source>
</evidence>
<dbReference type="Gene3D" id="3.90.1530.30">
    <property type="match status" value="1"/>
</dbReference>
<dbReference type="EMBL" id="CAJNAQ010000005">
    <property type="protein sequence ID" value="CAE6500785.1"/>
    <property type="molecule type" value="Genomic_DNA"/>
</dbReference>
<dbReference type="GO" id="GO:0007059">
    <property type="term" value="P:chromosome segregation"/>
    <property type="evidence" value="ECO:0007669"/>
    <property type="project" value="TreeGrafter"/>
</dbReference>
<dbReference type="OrthoDB" id="2346at2157"/>
<dbReference type="SUPFAM" id="SSF110849">
    <property type="entry name" value="ParB/Sulfiredoxin"/>
    <property type="match status" value="1"/>
</dbReference>
<dbReference type="InterPro" id="IPR004437">
    <property type="entry name" value="ParB/RepB/Spo0J"/>
</dbReference>
<accession>V6ASE2</accession>
<dbReference type="InterPro" id="IPR050336">
    <property type="entry name" value="Chromosome_partition/occlusion"/>
</dbReference>